<dbReference type="AlphaFoldDB" id="A0A8X6PGT4"/>
<feature type="transmembrane region" description="Helical" evidence="1">
    <location>
        <begin position="182"/>
        <end position="202"/>
    </location>
</feature>
<dbReference type="OrthoDB" id="6428770at2759"/>
<reference evidence="2" key="1">
    <citation type="submission" date="2020-08" db="EMBL/GenBank/DDBJ databases">
        <title>Multicomponent nature underlies the extraordinary mechanical properties of spider dragline silk.</title>
        <authorList>
            <person name="Kono N."/>
            <person name="Nakamura H."/>
            <person name="Mori M."/>
            <person name="Yoshida Y."/>
            <person name="Ohtoshi R."/>
            <person name="Malay A.D."/>
            <person name="Moran D.A.P."/>
            <person name="Tomita M."/>
            <person name="Numata K."/>
            <person name="Arakawa K."/>
        </authorList>
    </citation>
    <scope>NUCLEOTIDE SEQUENCE</scope>
</reference>
<accession>A0A8X6PGT4</accession>
<keyword evidence="1" id="KW-0812">Transmembrane</keyword>
<feature type="transmembrane region" description="Helical" evidence="1">
    <location>
        <begin position="119"/>
        <end position="144"/>
    </location>
</feature>
<gene>
    <name evidence="2" type="primary">AVEN_208399_1</name>
    <name evidence="2" type="ORF">NPIL_60191</name>
    <name evidence="3" type="ORF">NPIL_603741</name>
</gene>
<keyword evidence="1" id="KW-1133">Transmembrane helix</keyword>
<keyword evidence="4" id="KW-1185">Reference proteome</keyword>
<evidence type="ECO:0000313" key="3">
    <source>
        <dbReference type="EMBL" id="GFU15731.1"/>
    </source>
</evidence>
<dbReference type="EMBL" id="BMAW01030283">
    <property type="protein sequence ID" value="GFU15731.1"/>
    <property type="molecule type" value="Genomic_DNA"/>
</dbReference>
<comment type="caution">
    <text evidence="2">The sequence shown here is derived from an EMBL/GenBank/DDBJ whole genome shotgun (WGS) entry which is preliminary data.</text>
</comment>
<dbReference type="Proteomes" id="UP000887013">
    <property type="component" value="Unassembled WGS sequence"/>
</dbReference>
<keyword evidence="1" id="KW-0472">Membrane</keyword>
<feature type="transmembrane region" description="Helical" evidence="1">
    <location>
        <begin position="42"/>
        <end position="63"/>
    </location>
</feature>
<evidence type="ECO:0000256" key="1">
    <source>
        <dbReference type="SAM" id="Phobius"/>
    </source>
</evidence>
<name>A0A8X6PGT4_NEPPI</name>
<proteinExistence type="predicted"/>
<dbReference type="EMBL" id="BMAW01020156">
    <property type="protein sequence ID" value="GFT66627.1"/>
    <property type="molecule type" value="Genomic_DNA"/>
</dbReference>
<evidence type="ECO:0000313" key="2">
    <source>
        <dbReference type="EMBL" id="GFT66627.1"/>
    </source>
</evidence>
<feature type="transmembrane region" description="Helical" evidence="1">
    <location>
        <begin position="246"/>
        <end position="266"/>
    </location>
</feature>
<feature type="transmembrane region" description="Helical" evidence="1">
    <location>
        <begin position="278"/>
        <end position="297"/>
    </location>
</feature>
<feature type="transmembrane region" description="Helical" evidence="1">
    <location>
        <begin position="69"/>
        <end position="88"/>
    </location>
</feature>
<sequence length="381" mass="44463">MKGRTEVRWLLRCFIAIGIPFYDYGAKRDNSTLSKVKFTMKVILELFFSSFGMYIVLNCILRFEGRCLFLRLTTTAVATTLMLFRLSVALKRSQMLHLLNVLKRFKYSKRKRLYRFKKLDIWVAYVFNIGFPLLLSMTFMSFLIQNFEDVKYSLKPDLMRYCNENSICTIVAIPLYSSAYTLYFFVTPTLCMTMFIFIFMTYENTLKQKLVEAHYRLMVDMSYQTIERSLSLISEAIKVHKLIEDVLSPSIFLMYVLVFVNFLNLITINVSNFANTMLNVRTVGCIIIFLWTSGGFFRLTLKGSILIDVCNLWNYLQQDIVKNCIQKRAYESSLVLQLLLFHRTAKLNLVFSGWGMFQLDRSLLLTMVGVIVSYGVLISTI</sequence>
<protein>
    <submittedName>
        <fullName evidence="2">Uncharacterized protein</fullName>
    </submittedName>
</protein>
<organism evidence="2 4">
    <name type="scientific">Nephila pilipes</name>
    <name type="common">Giant wood spider</name>
    <name type="synonym">Nephila maculata</name>
    <dbReference type="NCBI Taxonomy" id="299642"/>
    <lineage>
        <taxon>Eukaryota</taxon>
        <taxon>Metazoa</taxon>
        <taxon>Ecdysozoa</taxon>
        <taxon>Arthropoda</taxon>
        <taxon>Chelicerata</taxon>
        <taxon>Arachnida</taxon>
        <taxon>Araneae</taxon>
        <taxon>Araneomorphae</taxon>
        <taxon>Entelegynae</taxon>
        <taxon>Araneoidea</taxon>
        <taxon>Nephilidae</taxon>
        <taxon>Nephila</taxon>
    </lineage>
</organism>
<feature type="transmembrane region" description="Helical" evidence="1">
    <location>
        <begin position="362"/>
        <end position="380"/>
    </location>
</feature>
<evidence type="ECO:0000313" key="4">
    <source>
        <dbReference type="Proteomes" id="UP000887013"/>
    </source>
</evidence>